<dbReference type="Gene3D" id="3.40.50.970">
    <property type="match status" value="1"/>
</dbReference>
<organism evidence="6 7">
    <name type="scientific">Caminibacter pacificus</name>
    <dbReference type="NCBI Taxonomy" id="1424653"/>
    <lineage>
        <taxon>Bacteria</taxon>
        <taxon>Pseudomonadati</taxon>
        <taxon>Campylobacterota</taxon>
        <taxon>Epsilonproteobacteria</taxon>
        <taxon>Nautiliales</taxon>
        <taxon>Nautiliaceae</taxon>
        <taxon>Caminibacter</taxon>
    </lineage>
</organism>
<dbReference type="SMART" id="SM00861">
    <property type="entry name" value="Transket_pyr"/>
    <property type="match status" value="1"/>
</dbReference>
<evidence type="ECO:0000256" key="3">
    <source>
        <dbReference type="ARBA" id="ARBA00023052"/>
    </source>
</evidence>
<proteinExistence type="predicted"/>
<keyword evidence="8" id="KW-1185">Reference proteome</keyword>
<dbReference type="InterPro" id="IPR009014">
    <property type="entry name" value="Transketo_C/PFOR_II"/>
</dbReference>
<dbReference type="Proteomes" id="UP000298805">
    <property type="component" value="Chromosome"/>
</dbReference>
<dbReference type="SUPFAM" id="SSF52518">
    <property type="entry name" value="Thiamin diphosphate-binding fold (THDP-binding)"/>
    <property type="match status" value="1"/>
</dbReference>
<evidence type="ECO:0000259" key="4">
    <source>
        <dbReference type="SMART" id="SM00861"/>
    </source>
</evidence>
<dbReference type="AlphaFoldDB" id="A0AAJ4UYK4"/>
<evidence type="ECO:0000256" key="2">
    <source>
        <dbReference type="ARBA" id="ARBA00023002"/>
    </source>
</evidence>
<dbReference type="InterPro" id="IPR005475">
    <property type="entry name" value="Transketolase-like_Pyr-bd"/>
</dbReference>
<dbReference type="EMBL" id="CP027432">
    <property type="protein sequence ID" value="QCI28255.1"/>
    <property type="molecule type" value="Genomic_DNA"/>
</dbReference>
<evidence type="ECO:0000256" key="1">
    <source>
        <dbReference type="ARBA" id="ARBA00001964"/>
    </source>
</evidence>
<protein>
    <submittedName>
        <fullName evidence="5">Alpha-ketoacid dehydrogenase subunit beta</fullName>
    </submittedName>
    <submittedName>
        <fullName evidence="6">Pyruvate dehydrogenase E1 component beta subunit</fullName>
    </submittedName>
</protein>
<reference evidence="8" key="1">
    <citation type="submission" date="2018-03" db="EMBL/GenBank/DDBJ databases">
        <title>A comparative analysis of the Nautiliaceae.</title>
        <authorList>
            <person name="Grosche A."/>
            <person name="Smedile F."/>
            <person name="Vetriani C."/>
        </authorList>
    </citation>
    <scope>NUCLEOTIDE SEQUENCE [LARGE SCALE GENOMIC DNA]</scope>
    <source>
        <strain evidence="8">TB6</strain>
    </source>
</reference>
<dbReference type="Gene3D" id="3.40.50.920">
    <property type="match status" value="1"/>
</dbReference>
<sequence>MLYREALNKAIDESMAADNSVVILGEDVGRYGGSYRVSEGLFSKYGEKRVIDTPIAELSIVGNAIGMAIAGLRPIAEIMTANFSLLAMDQIINHASKFRYMSGGKMTIPLTIRMPGGVSRQLAAQHSENYETLYSSVPGLIVLAASNATYAYYGLKSAIFMNDPVVFLEHELLYPMDMEFKEIKNFDPFKAEVVKEGKDLTIITYLKMRYDVLEAQKALQKAGIDAEIIDLNSLRPIDIETIAKSIKKTKKCVIVEEDHKTGGMGAEIAAQIMENCFYDLDAPVLRIAGEDVPIPYNRKLELLSIPTPEKIVKKILKWKAENGI</sequence>
<dbReference type="NCBIfam" id="NF006667">
    <property type="entry name" value="PRK09212.1"/>
    <property type="match status" value="1"/>
</dbReference>
<dbReference type="Pfam" id="PF02780">
    <property type="entry name" value="Transketolase_C"/>
    <property type="match status" value="1"/>
</dbReference>
<name>A0AAJ4UYK4_9BACT</name>
<evidence type="ECO:0000313" key="7">
    <source>
        <dbReference type="Proteomes" id="UP000272781"/>
    </source>
</evidence>
<dbReference type="InterPro" id="IPR029061">
    <property type="entry name" value="THDP-binding"/>
</dbReference>
<comment type="cofactor">
    <cofactor evidence="1">
        <name>thiamine diphosphate</name>
        <dbReference type="ChEBI" id="CHEBI:58937"/>
    </cofactor>
</comment>
<dbReference type="Proteomes" id="UP000272781">
    <property type="component" value="Unassembled WGS sequence"/>
</dbReference>
<dbReference type="RefSeq" id="WP_123351929.1">
    <property type="nucleotide sequence ID" value="NZ_CP027432.2"/>
</dbReference>
<keyword evidence="2" id="KW-0560">Oxidoreductase</keyword>
<reference evidence="5" key="3">
    <citation type="submission" date="2019-06" db="EMBL/GenBank/DDBJ databases">
        <title>A comparative analysis of the Nautiliaceae.</title>
        <authorList>
            <person name="Grosche A."/>
            <person name="Smedile F."/>
            <person name="Vetriani C."/>
        </authorList>
    </citation>
    <scope>NUCLEOTIDE SEQUENCE</scope>
    <source>
        <strain evidence="5">TB6</strain>
    </source>
</reference>
<dbReference type="PANTHER" id="PTHR43257">
    <property type="entry name" value="PYRUVATE DEHYDROGENASE E1 COMPONENT BETA SUBUNIT"/>
    <property type="match status" value="1"/>
</dbReference>
<keyword evidence="3" id="KW-0786">Thiamine pyrophosphate</keyword>
<dbReference type="FunFam" id="3.40.50.920:FF:000001">
    <property type="entry name" value="Pyruvate dehydrogenase E1 beta subunit"/>
    <property type="match status" value="1"/>
</dbReference>
<dbReference type="EMBL" id="RJVK01000001">
    <property type="protein sequence ID" value="ROR41031.1"/>
    <property type="molecule type" value="Genomic_DNA"/>
</dbReference>
<dbReference type="GO" id="GO:0016491">
    <property type="term" value="F:oxidoreductase activity"/>
    <property type="evidence" value="ECO:0007669"/>
    <property type="project" value="UniProtKB-KW"/>
</dbReference>
<keyword evidence="6" id="KW-0670">Pyruvate</keyword>
<dbReference type="SUPFAM" id="SSF52922">
    <property type="entry name" value="TK C-terminal domain-like"/>
    <property type="match status" value="1"/>
</dbReference>
<dbReference type="InterPro" id="IPR033248">
    <property type="entry name" value="Transketolase_C"/>
</dbReference>
<feature type="domain" description="Transketolase-like pyrimidine-binding" evidence="4">
    <location>
        <begin position="1"/>
        <end position="176"/>
    </location>
</feature>
<evidence type="ECO:0000313" key="6">
    <source>
        <dbReference type="EMBL" id="ROR41031.1"/>
    </source>
</evidence>
<accession>A0AAJ4UYK4</accession>
<dbReference type="CDD" id="cd07036">
    <property type="entry name" value="TPP_PYR_E1-PDHc-beta_like"/>
    <property type="match status" value="1"/>
</dbReference>
<evidence type="ECO:0000313" key="8">
    <source>
        <dbReference type="Proteomes" id="UP000298805"/>
    </source>
</evidence>
<gene>
    <name evidence="5" type="ORF">C6V80_04570</name>
    <name evidence="6" type="ORF">EDC58_0515</name>
</gene>
<evidence type="ECO:0000313" key="5">
    <source>
        <dbReference type="EMBL" id="QCI28255.1"/>
    </source>
</evidence>
<dbReference type="Pfam" id="PF02779">
    <property type="entry name" value="Transket_pyr"/>
    <property type="match status" value="1"/>
</dbReference>
<dbReference type="PANTHER" id="PTHR43257:SF2">
    <property type="entry name" value="PYRUVATE DEHYDROGENASE E1 COMPONENT SUBUNIT BETA"/>
    <property type="match status" value="1"/>
</dbReference>
<dbReference type="FunFam" id="3.40.50.970:FF:000001">
    <property type="entry name" value="Pyruvate dehydrogenase E1 beta subunit"/>
    <property type="match status" value="1"/>
</dbReference>
<reference evidence="6 7" key="2">
    <citation type="submission" date="2018-11" db="EMBL/GenBank/DDBJ databases">
        <title>Genomic Encyclopedia of Type Strains, Phase IV (KMG-IV): sequencing the most valuable type-strain genomes for metagenomic binning, comparative biology and taxonomic classification.</title>
        <authorList>
            <person name="Goeker M."/>
        </authorList>
    </citation>
    <scope>NUCLEOTIDE SEQUENCE [LARGE SCALE GENOMIC DNA]</scope>
    <source>
        <strain evidence="6 7">DSM 27783</strain>
    </source>
</reference>